<dbReference type="CDD" id="cd16444">
    <property type="entry name" value="LipB"/>
    <property type="match status" value="1"/>
</dbReference>
<dbReference type="AlphaFoldDB" id="A0A5C6X0W7"/>
<dbReference type="GO" id="GO:0033819">
    <property type="term" value="F:lipoyl(octanoyl) transferase activity"/>
    <property type="evidence" value="ECO:0007669"/>
    <property type="project" value="UniProtKB-EC"/>
</dbReference>
<dbReference type="NCBIfam" id="TIGR00214">
    <property type="entry name" value="lipB"/>
    <property type="match status" value="1"/>
</dbReference>
<dbReference type="EC" id="2.3.1.181" evidence="5 6"/>
<evidence type="ECO:0000256" key="2">
    <source>
        <dbReference type="ARBA" id="ARBA00022679"/>
    </source>
</evidence>
<keyword evidence="5" id="KW-0963">Cytoplasm</keyword>
<dbReference type="InterPro" id="IPR000544">
    <property type="entry name" value="Octanoyltransferase"/>
</dbReference>
<dbReference type="UniPathway" id="UPA00538">
    <property type="reaction ID" value="UER00592"/>
</dbReference>
<dbReference type="Gene3D" id="3.30.930.10">
    <property type="entry name" value="Bira Bifunctional Protein, Domain 2"/>
    <property type="match status" value="1"/>
</dbReference>
<comment type="similarity">
    <text evidence="5 6">Belongs to the LipB family.</text>
</comment>
<evidence type="ECO:0000256" key="3">
    <source>
        <dbReference type="ARBA" id="ARBA00023315"/>
    </source>
</evidence>
<feature type="binding site" evidence="5 8">
    <location>
        <begin position="158"/>
        <end position="160"/>
    </location>
    <ligand>
        <name>substrate</name>
    </ligand>
</feature>
<comment type="miscellaneous">
    <text evidence="5">In the reaction, the free carboxyl group of octanoic acid is attached via an amide linkage to the epsilon-amino group of a specific lysine residue of lipoyl domains of lipoate-dependent enzymes.</text>
</comment>
<feature type="binding site" evidence="5 8">
    <location>
        <begin position="145"/>
        <end position="147"/>
    </location>
    <ligand>
        <name>substrate</name>
    </ligand>
</feature>
<evidence type="ECO:0000256" key="5">
    <source>
        <dbReference type="HAMAP-Rule" id="MF_00013"/>
    </source>
</evidence>
<comment type="pathway">
    <text evidence="1 5 6">Protein modification; protein lipoylation via endogenous pathway; protein N(6)-(lipoyl)lysine from octanoyl-[acyl-carrier-protein]: step 1/2.</text>
</comment>
<dbReference type="HAMAP" id="MF_00013">
    <property type="entry name" value="LipB"/>
    <property type="match status" value="1"/>
</dbReference>
<dbReference type="Proteomes" id="UP000321046">
    <property type="component" value="Unassembled WGS sequence"/>
</dbReference>
<gene>
    <name evidence="5 11" type="primary">lipB</name>
    <name evidence="11" type="ORF">FRC96_15365</name>
</gene>
<evidence type="ECO:0000256" key="4">
    <source>
        <dbReference type="ARBA" id="ARBA00024732"/>
    </source>
</evidence>
<name>A0A5C6X0W7_9DELT</name>
<reference evidence="11 12" key="1">
    <citation type="submission" date="2019-08" db="EMBL/GenBank/DDBJ databases">
        <title>Bradymonadales sp. TMQ2.</title>
        <authorList>
            <person name="Liang Q."/>
        </authorList>
    </citation>
    <scope>NUCLEOTIDE SEQUENCE [LARGE SCALE GENOMIC DNA]</scope>
    <source>
        <strain evidence="11 12">TMQ2</strain>
    </source>
</reference>
<evidence type="ECO:0000256" key="1">
    <source>
        <dbReference type="ARBA" id="ARBA00004821"/>
    </source>
</evidence>
<organism evidence="11 12">
    <name type="scientific">Lujinxingia vulgaris</name>
    <dbReference type="NCBI Taxonomy" id="2600176"/>
    <lineage>
        <taxon>Bacteria</taxon>
        <taxon>Deltaproteobacteria</taxon>
        <taxon>Bradymonadales</taxon>
        <taxon>Lujinxingiaceae</taxon>
        <taxon>Lujinxingia</taxon>
    </lineage>
</organism>
<proteinExistence type="inferred from homology"/>
<dbReference type="PANTHER" id="PTHR10993:SF7">
    <property type="entry name" value="LIPOYLTRANSFERASE 2, MITOCHONDRIAL-RELATED"/>
    <property type="match status" value="1"/>
</dbReference>
<feature type="binding site" evidence="5 8">
    <location>
        <begin position="75"/>
        <end position="82"/>
    </location>
    <ligand>
        <name>substrate</name>
    </ligand>
</feature>
<evidence type="ECO:0000256" key="6">
    <source>
        <dbReference type="PIRNR" id="PIRNR016262"/>
    </source>
</evidence>
<dbReference type="Pfam" id="PF21948">
    <property type="entry name" value="LplA-B_cat"/>
    <property type="match status" value="1"/>
</dbReference>
<evidence type="ECO:0000313" key="11">
    <source>
        <dbReference type="EMBL" id="TXD33843.1"/>
    </source>
</evidence>
<dbReference type="SUPFAM" id="SSF55681">
    <property type="entry name" value="Class II aaRS and biotin synthetases"/>
    <property type="match status" value="1"/>
</dbReference>
<dbReference type="GO" id="GO:0005737">
    <property type="term" value="C:cytoplasm"/>
    <property type="evidence" value="ECO:0007669"/>
    <property type="project" value="UniProtKB-SubCell"/>
</dbReference>
<dbReference type="InterPro" id="IPR020605">
    <property type="entry name" value="Octanoyltransferase_CS"/>
</dbReference>
<comment type="caution">
    <text evidence="11">The sequence shown here is derived from an EMBL/GenBank/DDBJ whole genome shotgun (WGS) entry which is preliminary data.</text>
</comment>
<comment type="subcellular location">
    <subcellularLocation>
        <location evidence="5">Cytoplasm</location>
    </subcellularLocation>
</comment>
<protein>
    <recommendedName>
        <fullName evidence="5 6">Octanoyltransferase</fullName>
        <ecNumber evidence="5 6">2.3.1.181</ecNumber>
    </recommendedName>
    <alternativeName>
        <fullName evidence="5">Lipoate-protein ligase B</fullName>
    </alternativeName>
    <alternativeName>
        <fullName evidence="5">Lipoyl/octanoyl transferase</fullName>
    </alternativeName>
    <alternativeName>
        <fullName evidence="5">Octanoyl-[acyl-carrier-protein]-protein N-octanoyltransferase</fullName>
    </alternativeName>
</protein>
<evidence type="ECO:0000259" key="10">
    <source>
        <dbReference type="PROSITE" id="PS51733"/>
    </source>
</evidence>
<dbReference type="RefSeq" id="WP_146975696.1">
    <property type="nucleotide sequence ID" value="NZ_VOSL01000059.1"/>
</dbReference>
<dbReference type="PIRSF" id="PIRSF016262">
    <property type="entry name" value="LPLase"/>
    <property type="match status" value="1"/>
</dbReference>
<feature type="active site" description="Acyl-thioester intermediate" evidence="5 7">
    <location>
        <position position="176"/>
    </location>
</feature>
<evidence type="ECO:0000256" key="9">
    <source>
        <dbReference type="PIRSR" id="PIRSR016262-3"/>
    </source>
</evidence>
<dbReference type="PANTHER" id="PTHR10993">
    <property type="entry name" value="OCTANOYLTRANSFERASE"/>
    <property type="match status" value="1"/>
</dbReference>
<comment type="catalytic activity">
    <reaction evidence="5 6">
        <text>octanoyl-[ACP] + L-lysyl-[protein] = N(6)-octanoyl-L-lysyl-[protein] + holo-[ACP] + H(+)</text>
        <dbReference type="Rhea" id="RHEA:17665"/>
        <dbReference type="Rhea" id="RHEA-COMP:9636"/>
        <dbReference type="Rhea" id="RHEA-COMP:9685"/>
        <dbReference type="Rhea" id="RHEA-COMP:9752"/>
        <dbReference type="Rhea" id="RHEA-COMP:9928"/>
        <dbReference type="ChEBI" id="CHEBI:15378"/>
        <dbReference type="ChEBI" id="CHEBI:29969"/>
        <dbReference type="ChEBI" id="CHEBI:64479"/>
        <dbReference type="ChEBI" id="CHEBI:78463"/>
        <dbReference type="ChEBI" id="CHEBI:78809"/>
        <dbReference type="EC" id="2.3.1.181"/>
    </reaction>
</comment>
<dbReference type="InterPro" id="IPR045864">
    <property type="entry name" value="aa-tRNA-synth_II/BPL/LPL"/>
</dbReference>
<feature type="domain" description="BPL/LPL catalytic" evidence="10">
    <location>
        <begin position="31"/>
        <end position="217"/>
    </location>
</feature>
<dbReference type="OrthoDB" id="9787061at2"/>
<evidence type="ECO:0000256" key="8">
    <source>
        <dbReference type="PIRSR" id="PIRSR016262-2"/>
    </source>
</evidence>
<keyword evidence="2 5" id="KW-0808">Transferase</keyword>
<dbReference type="InterPro" id="IPR004143">
    <property type="entry name" value="BPL_LPL_catalytic"/>
</dbReference>
<sequence>MKLIRPGLVPYGQALSWQLELRQRLQEGRAHDPTGYLLCLEHPPVVTLGKRGRAEDLFGLDQLRDRGTQFFKIDRGGEATYHGPGQLVIYPIVRLDELGIGVVDLIRGMAASLSSALAEYDVGADYDADHPGLWTHTTPPRKIASVGMRVSGGVTTHGAAINLINDLIPFSLFVPCGMPNAPVTRLLDHLDTPVGCTVDDFTERFLTHFAAFLDRAFEPLDLAPPPPEQAAPPMPL</sequence>
<evidence type="ECO:0000313" key="12">
    <source>
        <dbReference type="Proteomes" id="UP000321046"/>
    </source>
</evidence>
<comment type="function">
    <text evidence="4 5 6">Catalyzes the transfer of endogenously produced octanoic acid from octanoyl-acyl-carrier-protein onto the lipoyl domains of lipoate-dependent enzymes. Lipoyl-ACP can also act as a substrate although octanoyl-ACP is likely to be the physiological substrate.</text>
</comment>
<feature type="site" description="Lowers pKa of active site Cys" evidence="5 9">
    <location>
        <position position="142"/>
    </location>
</feature>
<keyword evidence="3 5" id="KW-0012">Acyltransferase</keyword>
<dbReference type="PROSITE" id="PS01313">
    <property type="entry name" value="LIPB"/>
    <property type="match status" value="1"/>
</dbReference>
<dbReference type="PROSITE" id="PS51733">
    <property type="entry name" value="BPL_LPL_CATALYTIC"/>
    <property type="match status" value="1"/>
</dbReference>
<dbReference type="EMBL" id="VOSL01000059">
    <property type="protein sequence ID" value="TXD33843.1"/>
    <property type="molecule type" value="Genomic_DNA"/>
</dbReference>
<accession>A0A5C6X0W7</accession>
<dbReference type="GO" id="GO:0009249">
    <property type="term" value="P:protein lipoylation"/>
    <property type="evidence" value="ECO:0007669"/>
    <property type="project" value="InterPro"/>
</dbReference>
<evidence type="ECO:0000256" key="7">
    <source>
        <dbReference type="PIRSR" id="PIRSR016262-1"/>
    </source>
</evidence>